<dbReference type="InterPro" id="IPR017972">
    <property type="entry name" value="Cyt_P450_CS"/>
</dbReference>
<keyword evidence="8 10" id="KW-0503">Monooxygenase</keyword>
<dbReference type="STRING" id="1328759.A0A5C2SE41"/>
<sequence length="563" mass="62066">MLHPLLSASVLLVVVGLLWKSFKQLVVRSPLDNLPGPPSNSFAYGNLRQLVSPAYGWGFVEHLTESYPGIARLRGPLGHRLLYIFDPLAMHHVVVKDAHIFETPSWAIKFNRIRFGPGIAASMGGNHRRQRKMLNPVFSIAHMRDMVPIFNEVGHKLVKALEDRVSGQTGPVEMDMLAWMGRTALELVGQAGLGYSFDPLVADTPDDFAMAIKAIPATLSKVNHLRRLMPYLPEAGRDATRRKIMGMIPQSGLQELSRISGILNRRSVEIYEDKKRALKQGDEAVMRQIGEGKDIMSILMRANMLASDMDRLPEDEVIAQMSTLIFAGMDTTSNALSRTLCLLAIHPDAQEKLRKEVLEASKNGDLGYDGLESLRYLDAVCRETMRIHPPVANIFRETKQDAVLPLSQPIGGVDGTTIREIPVPKGTSIAVGIFSSNRNKALWGEDAAEWKPERWLSALPNSIAGAKIPGVYSNFHVRGKATGAKLVTFSGGGRSCIGFKFSQLEMKVVLCLLISKFTFELSEKPIVWNLSNISFPTVGNSPKSALPMKVGLYRSSTSVLDGF</sequence>
<keyword evidence="11" id="KW-0732">Signal</keyword>
<evidence type="ECO:0000256" key="3">
    <source>
        <dbReference type="ARBA" id="ARBA00010617"/>
    </source>
</evidence>
<evidence type="ECO:0000256" key="5">
    <source>
        <dbReference type="ARBA" id="ARBA00022723"/>
    </source>
</evidence>
<dbReference type="InterPro" id="IPR001128">
    <property type="entry name" value="Cyt_P450"/>
</dbReference>
<evidence type="ECO:0000256" key="9">
    <source>
        <dbReference type="PIRSR" id="PIRSR602401-1"/>
    </source>
</evidence>
<dbReference type="GO" id="GO:0016705">
    <property type="term" value="F:oxidoreductase activity, acting on paired donors, with incorporation or reduction of molecular oxygen"/>
    <property type="evidence" value="ECO:0007669"/>
    <property type="project" value="InterPro"/>
</dbReference>
<dbReference type="Proteomes" id="UP000313359">
    <property type="component" value="Unassembled WGS sequence"/>
</dbReference>
<dbReference type="OrthoDB" id="1470350at2759"/>
<protein>
    <submittedName>
        <fullName evidence="12">Cytochrome P450</fullName>
    </submittedName>
</protein>
<dbReference type="PANTHER" id="PTHR24305">
    <property type="entry name" value="CYTOCHROME P450"/>
    <property type="match status" value="1"/>
</dbReference>
<dbReference type="EMBL" id="ML122262">
    <property type="protein sequence ID" value="RPD61528.1"/>
    <property type="molecule type" value="Genomic_DNA"/>
</dbReference>
<gene>
    <name evidence="12" type="ORF">L227DRAFT_546494</name>
</gene>
<keyword evidence="5 9" id="KW-0479">Metal-binding</keyword>
<reference evidence="12" key="1">
    <citation type="journal article" date="2018" name="Genome Biol. Evol.">
        <title>Genomics and development of Lentinus tigrinus, a white-rot wood-decaying mushroom with dimorphic fruiting bodies.</title>
        <authorList>
            <person name="Wu B."/>
            <person name="Xu Z."/>
            <person name="Knudson A."/>
            <person name="Carlson A."/>
            <person name="Chen N."/>
            <person name="Kovaka S."/>
            <person name="LaButti K."/>
            <person name="Lipzen A."/>
            <person name="Pennachio C."/>
            <person name="Riley R."/>
            <person name="Schakwitz W."/>
            <person name="Umezawa K."/>
            <person name="Ohm R.A."/>
            <person name="Grigoriev I.V."/>
            <person name="Nagy L.G."/>
            <person name="Gibbons J."/>
            <person name="Hibbett D."/>
        </authorList>
    </citation>
    <scope>NUCLEOTIDE SEQUENCE [LARGE SCALE GENOMIC DNA]</scope>
    <source>
        <strain evidence="12">ALCF2SS1-6</strain>
    </source>
</reference>
<evidence type="ECO:0000256" key="1">
    <source>
        <dbReference type="ARBA" id="ARBA00001971"/>
    </source>
</evidence>
<evidence type="ECO:0000256" key="11">
    <source>
        <dbReference type="SAM" id="SignalP"/>
    </source>
</evidence>
<dbReference type="Gene3D" id="1.10.630.10">
    <property type="entry name" value="Cytochrome P450"/>
    <property type="match status" value="1"/>
</dbReference>
<name>A0A5C2SE41_9APHY</name>
<accession>A0A5C2SE41</accession>
<evidence type="ECO:0000256" key="10">
    <source>
        <dbReference type="RuleBase" id="RU000461"/>
    </source>
</evidence>
<comment type="pathway">
    <text evidence="2">Secondary metabolite biosynthesis.</text>
</comment>
<feature type="signal peptide" evidence="11">
    <location>
        <begin position="1"/>
        <end position="23"/>
    </location>
</feature>
<feature type="chain" id="PRO_5023087773" evidence="11">
    <location>
        <begin position="24"/>
        <end position="563"/>
    </location>
</feature>
<evidence type="ECO:0000256" key="8">
    <source>
        <dbReference type="ARBA" id="ARBA00023033"/>
    </source>
</evidence>
<dbReference type="Pfam" id="PF00067">
    <property type="entry name" value="p450"/>
    <property type="match status" value="1"/>
</dbReference>
<evidence type="ECO:0000256" key="4">
    <source>
        <dbReference type="ARBA" id="ARBA00022617"/>
    </source>
</evidence>
<proteinExistence type="inferred from homology"/>
<comment type="cofactor">
    <cofactor evidence="1 9">
        <name>heme</name>
        <dbReference type="ChEBI" id="CHEBI:30413"/>
    </cofactor>
</comment>
<keyword evidence="7 9" id="KW-0408">Iron</keyword>
<evidence type="ECO:0000256" key="2">
    <source>
        <dbReference type="ARBA" id="ARBA00005179"/>
    </source>
</evidence>
<keyword evidence="13" id="KW-1185">Reference proteome</keyword>
<dbReference type="InterPro" id="IPR036396">
    <property type="entry name" value="Cyt_P450_sf"/>
</dbReference>
<keyword evidence="4 9" id="KW-0349">Heme</keyword>
<comment type="similarity">
    <text evidence="3 10">Belongs to the cytochrome P450 family.</text>
</comment>
<dbReference type="InterPro" id="IPR050121">
    <property type="entry name" value="Cytochrome_P450_monoxygenase"/>
</dbReference>
<dbReference type="GO" id="GO:0004497">
    <property type="term" value="F:monooxygenase activity"/>
    <property type="evidence" value="ECO:0007669"/>
    <property type="project" value="UniProtKB-KW"/>
</dbReference>
<evidence type="ECO:0000256" key="6">
    <source>
        <dbReference type="ARBA" id="ARBA00023002"/>
    </source>
</evidence>
<dbReference type="PANTHER" id="PTHR24305:SF166">
    <property type="entry name" value="CYTOCHROME P450 12A4, MITOCHONDRIAL-RELATED"/>
    <property type="match status" value="1"/>
</dbReference>
<dbReference type="GO" id="GO:0005506">
    <property type="term" value="F:iron ion binding"/>
    <property type="evidence" value="ECO:0007669"/>
    <property type="project" value="InterPro"/>
</dbReference>
<dbReference type="GO" id="GO:0020037">
    <property type="term" value="F:heme binding"/>
    <property type="evidence" value="ECO:0007669"/>
    <property type="project" value="InterPro"/>
</dbReference>
<dbReference type="AlphaFoldDB" id="A0A5C2SE41"/>
<evidence type="ECO:0000256" key="7">
    <source>
        <dbReference type="ARBA" id="ARBA00023004"/>
    </source>
</evidence>
<dbReference type="PRINTS" id="PR00385">
    <property type="entry name" value="P450"/>
</dbReference>
<dbReference type="InterPro" id="IPR002401">
    <property type="entry name" value="Cyt_P450_E_grp-I"/>
</dbReference>
<keyword evidence="6 10" id="KW-0560">Oxidoreductase</keyword>
<dbReference type="SUPFAM" id="SSF48264">
    <property type="entry name" value="Cytochrome P450"/>
    <property type="match status" value="1"/>
</dbReference>
<feature type="binding site" description="axial binding residue" evidence="9">
    <location>
        <position position="496"/>
    </location>
    <ligand>
        <name>heme</name>
        <dbReference type="ChEBI" id="CHEBI:30413"/>
    </ligand>
    <ligandPart>
        <name>Fe</name>
        <dbReference type="ChEBI" id="CHEBI:18248"/>
    </ligandPart>
</feature>
<evidence type="ECO:0000313" key="13">
    <source>
        <dbReference type="Proteomes" id="UP000313359"/>
    </source>
</evidence>
<dbReference type="PRINTS" id="PR00463">
    <property type="entry name" value="EP450I"/>
</dbReference>
<dbReference type="CDD" id="cd11069">
    <property type="entry name" value="CYP_FUM15-like"/>
    <property type="match status" value="1"/>
</dbReference>
<dbReference type="PROSITE" id="PS00086">
    <property type="entry name" value="CYTOCHROME_P450"/>
    <property type="match status" value="1"/>
</dbReference>
<evidence type="ECO:0000313" key="12">
    <source>
        <dbReference type="EMBL" id="RPD61528.1"/>
    </source>
</evidence>
<organism evidence="12 13">
    <name type="scientific">Lentinus tigrinus ALCF2SS1-6</name>
    <dbReference type="NCBI Taxonomy" id="1328759"/>
    <lineage>
        <taxon>Eukaryota</taxon>
        <taxon>Fungi</taxon>
        <taxon>Dikarya</taxon>
        <taxon>Basidiomycota</taxon>
        <taxon>Agaricomycotina</taxon>
        <taxon>Agaricomycetes</taxon>
        <taxon>Polyporales</taxon>
        <taxon>Polyporaceae</taxon>
        <taxon>Lentinus</taxon>
    </lineage>
</organism>